<sequence length="59" mass="6801">MNHSLAIARQQIEVILEHWDAVCADAQLSEVDRELMWRRQFLNPFAFEGAPAELAVLLH</sequence>
<dbReference type="RefSeq" id="WP_018432313.1">
    <property type="nucleotide sequence ID" value="NZ_JACHDD010000004.1"/>
</dbReference>
<keyword evidence="1" id="KW-0418">Kinase</keyword>
<dbReference type="GO" id="GO:0004674">
    <property type="term" value="F:protein serine/threonine kinase activity"/>
    <property type="evidence" value="ECO:0007669"/>
    <property type="project" value="UniProtKB-EC"/>
</dbReference>
<accession>A0A7W8UY71</accession>
<keyword evidence="1" id="KW-0808">Transferase</keyword>
<organism evidence="1 2">
    <name type="scientific">Paraburkholderia atlantica</name>
    <dbReference type="NCBI Taxonomy" id="2654982"/>
    <lineage>
        <taxon>Bacteria</taxon>
        <taxon>Pseudomonadati</taxon>
        <taxon>Pseudomonadota</taxon>
        <taxon>Betaproteobacteria</taxon>
        <taxon>Burkholderiales</taxon>
        <taxon>Burkholderiaceae</taxon>
        <taxon>Paraburkholderia</taxon>
    </lineage>
</organism>
<dbReference type="EC" id="2.7.11.1" evidence="1"/>
<evidence type="ECO:0000313" key="1">
    <source>
        <dbReference type="EMBL" id="MBB5424291.1"/>
    </source>
</evidence>
<comment type="caution">
    <text evidence="1">The sequence shown here is derived from an EMBL/GenBank/DDBJ whole genome shotgun (WGS) entry which is preliminary data.</text>
</comment>
<gene>
    <name evidence="1" type="ORF">HDG40_002436</name>
</gene>
<reference evidence="1 2" key="1">
    <citation type="submission" date="2020-08" db="EMBL/GenBank/DDBJ databases">
        <title>Genomic Encyclopedia of Type Strains, Phase IV (KMG-V): Genome sequencing to study the core and pangenomes of soil and plant-associated prokaryotes.</title>
        <authorList>
            <person name="Whitman W."/>
        </authorList>
    </citation>
    <scope>NUCLEOTIDE SEQUENCE [LARGE SCALE GENOMIC DNA]</scope>
    <source>
        <strain evidence="1 2">JPY158</strain>
    </source>
</reference>
<name>A0A7W8UY71_PARAM</name>
<dbReference type="EMBL" id="JACHDD010000004">
    <property type="protein sequence ID" value="MBB5424291.1"/>
    <property type="molecule type" value="Genomic_DNA"/>
</dbReference>
<dbReference type="Proteomes" id="UP000592780">
    <property type="component" value="Unassembled WGS sequence"/>
</dbReference>
<keyword evidence="2" id="KW-1185">Reference proteome</keyword>
<evidence type="ECO:0000313" key="2">
    <source>
        <dbReference type="Proteomes" id="UP000592780"/>
    </source>
</evidence>
<protein>
    <submittedName>
        <fullName evidence="1">Serine/threonine-protein kinase HipA</fullName>
        <ecNumber evidence="1">2.7.11.1</ecNumber>
    </submittedName>
</protein>
<proteinExistence type="predicted"/>
<dbReference type="AlphaFoldDB" id="A0A7W8UY71"/>